<comment type="caution">
    <text evidence="1">The sequence shown here is derived from an EMBL/GenBank/DDBJ whole genome shotgun (WGS) entry which is preliminary data.</text>
</comment>
<reference evidence="1 2" key="1">
    <citation type="submission" date="2024-01" db="EMBL/GenBank/DDBJ databases">
        <title>Genome assemblies of Stephania.</title>
        <authorList>
            <person name="Yang L."/>
        </authorList>
    </citation>
    <scope>NUCLEOTIDE SEQUENCE [LARGE SCALE GENOMIC DNA]</scope>
    <source>
        <strain evidence="1">JXDWG</strain>
        <tissue evidence="1">Leaf</tissue>
    </source>
</reference>
<sequence length="50" mass="5771">MWVKRPSLKTLIVGSSPSMFPMGSGRSCQKLKQLLWVQLMLLDNYPHMVH</sequence>
<keyword evidence="2" id="KW-1185">Reference proteome</keyword>
<evidence type="ECO:0000313" key="1">
    <source>
        <dbReference type="EMBL" id="KAK9088964.1"/>
    </source>
</evidence>
<dbReference type="AlphaFoldDB" id="A0AAP0HJ54"/>
<protein>
    <submittedName>
        <fullName evidence="1">Uncharacterized protein</fullName>
    </submittedName>
</protein>
<name>A0AAP0HJ54_9MAGN</name>
<gene>
    <name evidence="1" type="ORF">Scep_028046</name>
</gene>
<evidence type="ECO:0000313" key="2">
    <source>
        <dbReference type="Proteomes" id="UP001419268"/>
    </source>
</evidence>
<dbReference type="Proteomes" id="UP001419268">
    <property type="component" value="Unassembled WGS sequence"/>
</dbReference>
<accession>A0AAP0HJ54</accession>
<organism evidence="1 2">
    <name type="scientific">Stephania cephalantha</name>
    <dbReference type="NCBI Taxonomy" id="152367"/>
    <lineage>
        <taxon>Eukaryota</taxon>
        <taxon>Viridiplantae</taxon>
        <taxon>Streptophyta</taxon>
        <taxon>Embryophyta</taxon>
        <taxon>Tracheophyta</taxon>
        <taxon>Spermatophyta</taxon>
        <taxon>Magnoliopsida</taxon>
        <taxon>Ranunculales</taxon>
        <taxon>Menispermaceae</taxon>
        <taxon>Menispermoideae</taxon>
        <taxon>Cissampelideae</taxon>
        <taxon>Stephania</taxon>
    </lineage>
</organism>
<proteinExistence type="predicted"/>
<dbReference type="EMBL" id="JBBNAG010000012">
    <property type="protein sequence ID" value="KAK9088964.1"/>
    <property type="molecule type" value="Genomic_DNA"/>
</dbReference>